<dbReference type="EMBL" id="CAJPWZ010000598">
    <property type="protein sequence ID" value="CAG2196981.1"/>
    <property type="molecule type" value="Genomic_DNA"/>
</dbReference>
<comment type="caution">
    <text evidence="1">The sequence shown here is derived from an EMBL/GenBank/DDBJ whole genome shotgun (WGS) entry which is preliminary data.</text>
</comment>
<accession>A0A8S3QJN4</accession>
<keyword evidence="2" id="KW-1185">Reference proteome</keyword>
<sequence>MTGQHIAITFPSEMEIRIYQISENSIDKLKIISLPSLKLRNLKPYSIAYDNDIFVVEVGEGDDGKIIIMNDTKIHYEIPNKNRAYFTGNTIRLALEATTFGRYQSQAREGISVVPEDCIPRNNLVICSRRCNTIFGLNKENGSDKQILLSEVRILKSAEDSSHSDNTTETVDISDIDVSDEATTCTIYGGARSHDASVRIQEEHVASTTTSSNEGRTLINLVSRLSSTVQSLQQNVSSLNGKVNSLLVVQPNTRQEEVAVSTFTSTGSQRGEAINNSGNSHNLESAYASLNRTTIPAAAAGSENQEARSVRTSRGYSAETLPFVETISPQLRKNIISGLDINLASVLIPYYVGSGTSEMFDGDDKNYKTDPRLTRSLSIGEFIQAFSIYKSVMCSAFPHRRSELDSYERDIVDMASRYPGKGFYEYHRRFSLDAAALMRFNNIAVDWSIRNNTLFCNIFANTRPNSCNLCGSTFHTSGFCNQNSQNSRVRNDESVDSYGRNRSFHLGREICNNFNGIKGCSAIRCRNNHICLNCQGEHPKTMCMQSKNGNNGPQRS</sequence>
<gene>
    <name evidence="1" type="ORF">MEDL_11817</name>
</gene>
<dbReference type="PANTHER" id="PTHR35558:SF1">
    <property type="entry name" value="ENDONUCLEASE_EXONUCLEASE_PHOSPHATASE DOMAIN-CONTAINING PROTEIN"/>
    <property type="match status" value="1"/>
</dbReference>
<dbReference type="PANTHER" id="PTHR35558">
    <property type="entry name" value="SGNH_HYDRO DOMAIN-CONTAINING PROTEIN"/>
    <property type="match status" value="1"/>
</dbReference>
<dbReference type="Proteomes" id="UP000683360">
    <property type="component" value="Unassembled WGS sequence"/>
</dbReference>
<organism evidence="1 2">
    <name type="scientific">Mytilus edulis</name>
    <name type="common">Blue mussel</name>
    <dbReference type="NCBI Taxonomy" id="6550"/>
    <lineage>
        <taxon>Eukaryota</taxon>
        <taxon>Metazoa</taxon>
        <taxon>Spiralia</taxon>
        <taxon>Lophotrochozoa</taxon>
        <taxon>Mollusca</taxon>
        <taxon>Bivalvia</taxon>
        <taxon>Autobranchia</taxon>
        <taxon>Pteriomorphia</taxon>
        <taxon>Mytilida</taxon>
        <taxon>Mytiloidea</taxon>
        <taxon>Mytilidae</taxon>
        <taxon>Mytilinae</taxon>
        <taxon>Mytilus</taxon>
    </lineage>
</organism>
<evidence type="ECO:0000313" key="1">
    <source>
        <dbReference type="EMBL" id="CAG2196981.1"/>
    </source>
</evidence>
<reference evidence="1" key="1">
    <citation type="submission" date="2021-03" db="EMBL/GenBank/DDBJ databases">
        <authorList>
            <person name="Bekaert M."/>
        </authorList>
    </citation>
    <scope>NUCLEOTIDE SEQUENCE</scope>
</reference>
<dbReference type="AlphaFoldDB" id="A0A8S3QJN4"/>
<name>A0A8S3QJN4_MYTED</name>
<evidence type="ECO:0000313" key="2">
    <source>
        <dbReference type="Proteomes" id="UP000683360"/>
    </source>
</evidence>
<protein>
    <submittedName>
        <fullName evidence="1">Uncharacterized protein</fullName>
    </submittedName>
</protein>
<dbReference type="OrthoDB" id="6154499at2759"/>
<proteinExistence type="predicted"/>